<feature type="region of interest" description="Disordered" evidence="2">
    <location>
        <begin position="418"/>
        <end position="440"/>
    </location>
</feature>
<evidence type="ECO:0000256" key="2">
    <source>
        <dbReference type="SAM" id="MobiDB-lite"/>
    </source>
</evidence>
<name>A0A2V3IBJ2_9FLOR</name>
<keyword evidence="4" id="KW-1185">Reference proteome</keyword>
<gene>
    <name evidence="3" type="ORF">BWQ96_10829</name>
</gene>
<evidence type="ECO:0000313" key="4">
    <source>
        <dbReference type="Proteomes" id="UP000247409"/>
    </source>
</evidence>
<organism evidence="3 4">
    <name type="scientific">Gracilariopsis chorda</name>
    <dbReference type="NCBI Taxonomy" id="448386"/>
    <lineage>
        <taxon>Eukaryota</taxon>
        <taxon>Rhodophyta</taxon>
        <taxon>Florideophyceae</taxon>
        <taxon>Rhodymeniophycidae</taxon>
        <taxon>Gracilariales</taxon>
        <taxon>Gracilariaceae</taxon>
        <taxon>Gracilariopsis</taxon>
    </lineage>
</organism>
<dbReference type="EMBL" id="NBIV01000843">
    <property type="protein sequence ID" value="PXF39482.1"/>
    <property type="molecule type" value="Genomic_DNA"/>
</dbReference>
<comment type="caution">
    <text evidence="3">The sequence shown here is derived from an EMBL/GenBank/DDBJ whole genome shotgun (WGS) entry which is preliminary data.</text>
</comment>
<proteinExistence type="predicted"/>
<sequence length="440" mass="49699">MNGPERPECPPPSQLAPKTNKRPHQGDKTSNLTPISKRRTDRKVSLRNKTKGLGTNLNTQGDSHEVDPINRQDEEMEDNITSIAANTVPSTKNVQKETKSTSANNLPHVVHNDIVECTIKNNASDTNMLDVDRNSNEIEVSTIDVHDKENSADENPHNEDSGSLLQDTQSADNEQAVTKSSGHSKARKQNWTLTDEVLADLKCAYCEDIGSIRPSGQNRNDPYRGPALKCKLCTRRFQGRSVMNLLHAAAHSPVVFSALKTAEEWIQENKKQIAAQKEEQKQAMQAKKSKEQPPDWIQIALRDHKHKLRCPNCQAQGKFTLHGRSKGLKVLRCTECKTTQPGDAADSVMSKALGSDWQKQITRGYHTLNFTDSIQEHCFPSRLAEKPRHVPAPRNLPKYHPYLTMIFKIRLDYKSLKKKDRDKTNGRTEWDRSHLTHGYQ</sequence>
<feature type="compositionally biased region" description="Basic residues" evidence="2">
    <location>
        <begin position="36"/>
        <end position="50"/>
    </location>
</feature>
<dbReference type="Proteomes" id="UP000247409">
    <property type="component" value="Unassembled WGS sequence"/>
</dbReference>
<evidence type="ECO:0000256" key="1">
    <source>
        <dbReference type="SAM" id="Coils"/>
    </source>
</evidence>
<keyword evidence="1" id="KW-0175">Coiled coil</keyword>
<feature type="region of interest" description="Disordered" evidence="2">
    <location>
        <begin position="1"/>
        <end position="67"/>
    </location>
</feature>
<reference evidence="3 4" key="1">
    <citation type="journal article" date="2018" name="Mol. Biol. Evol.">
        <title>Analysis of the draft genome of the red seaweed Gracilariopsis chorda provides insights into genome size evolution in Rhodophyta.</title>
        <authorList>
            <person name="Lee J."/>
            <person name="Yang E.C."/>
            <person name="Graf L."/>
            <person name="Yang J.H."/>
            <person name="Qiu H."/>
            <person name="Zel Zion U."/>
            <person name="Chan C.X."/>
            <person name="Stephens T.G."/>
            <person name="Weber A.P.M."/>
            <person name="Boo G.H."/>
            <person name="Boo S.M."/>
            <person name="Kim K.M."/>
            <person name="Shin Y."/>
            <person name="Jung M."/>
            <person name="Lee S.J."/>
            <person name="Yim H.S."/>
            <person name="Lee J.H."/>
            <person name="Bhattacharya D."/>
            <person name="Yoon H.S."/>
        </authorList>
    </citation>
    <scope>NUCLEOTIDE SEQUENCE [LARGE SCALE GENOMIC DNA]</scope>
    <source>
        <strain evidence="3 4">SKKU-2015</strain>
        <tissue evidence="3">Whole body</tissue>
    </source>
</reference>
<feature type="compositionally biased region" description="Basic and acidic residues" evidence="2">
    <location>
        <begin position="144"/>
        <end position="160"/>
    </location>
</feature>
<feature type="region of interest" description="Disordered" evidence="2">
    <location>
        <begin position="144"/>
        <end position="188"/>
    </location>
</feature>
<feature type="coiled-coil region" evidence="1">
    <location>
        <begin position="259"/>
        <end position="290"/>
    </location>
</feature>
<accession>A0A2V3IBJ2</accession>
<evidence type="ECO:0000313" key="3">
    <source>
        <dbReference type="EMBL" id="PXF39482.1"/>
    </source>
</evidence>
<dbReference type="AlphaFoldDB" id="A0A2V3IBJ2"/>
<feature type="compositionally biased region" description="Polar residues" evidence="2">
    <location>
        <begin position="161"/>
        <end position="181"/>
    </location>
</feature>
<feature type="compositionally biased region" description="Basic and acidic residues" evidence="2">
    <location>
        <begin position="418"/>
        <end position="434"/>
    </location>
</feature>
<protein>
    <submittedName>
        <fullName evidence="3">Uncharacterized protein</fullName>
    </submittedName>
</protein>